<keyword evidence="5" id="KW-1185">Reference proteome</keyword>
<comment type="caution">
    <text evidence="4">The sequence shown here is derived from an EMBL/GenBank/DDBJ whole genome shotgun (WGS) entry which is preliminary data.</text>
</comment>
<reference evidence="4" key="1">
    <citation type="submission" date="2021-03" db="EMBL/GenBank/DDBJ databases">
        <authorList>
            <person name="Bekaert M."/>
        </authorList>
    </citation>
    <scope>NUCLEOTIDE SEQUENCE</scope>
</reference>
<dbReference type="EMBL" id="CAJPWZ010001076">
    <property type="protein sequence ID" value="CAG2207444.1"/>
    <property type="molecule type" value="Genomic_DNA"/>
</dbReference>
<accession>A0A8S3RHF4</accession>
<feature type="repeat" description="ANK" evidence="3">
    <location>
        <begin position="123"/>
        <end position="155"/>
    </location>
</feature>
<dbReference type="Gene3D" id="1.25.40.20">
    <property type="entry name" value="Ankyrin repeat-containing domain"/>
    <property type="match status" value="3"/>
</dbReference>
<dbReference type="InterPro" id="IPR036770">
    <property type="entry name" value="Ankyrin_rpt-contain_sf"/>
</dbReference>
<dbReference type="OrthoDB" id="1661883at2759"/>
<protein>
    <submittedName>
        <fullName evidence="4">Uncharacterized protein</fullName>
    </submittedName>
</protein>
<proteinExistence type="predicted"/>
<feature type="repeat" description="ANK" evidence="3">
    <location>
        <begin position="90"/>
        <end position="122"/>
    </location>
</feature>
<keyword evidence="1" id="KW-0677">Repeat</keyword>
<dbReference type="Pfam" id="PF12796">
    <property type="entry name" value="Ank_2"/>
    <property type="match status" value="4"/>
</dbReference>
<evidence type="ECO:0000256" key="2">
    <source>
        <dbReference type="ARBA" id="ARBA00023043"/>
    </source>
</evidence>
<feature type="repeat" description="ANK" evidence="3">
    <location>
        <begin position="32"/>
        <end position="64"/>
    </location>
</feature>
<evidence type="ECO:0000256" key="1">
    <source>
        <dbReference type="ARBA" id="ARBA00022737"/>
    </source>
</evidence>
<evidence type="ECO:0000256" key="3">
    <source>
        <dbReference type="PROSITE-ProRule" id="PRU00023"/>
    </source>
</evidence>
<dbReference type="PROSITE" id="PS50297">
    <property type="entry name" value="ANK_REP_REGION"/>
    <property type="match status" value="6"/>
</dbReference>
<dbReference type="PANTHER" id="PTHR24198:SF165">
    <property type="entry name" value="ANKYRIN REPEAT-CONTAINING PROTEIN-RELATED"/>
    <property type="match status" value="1"/>
</dbReference>
<sequence>MRYKEYRYMFLEVVKDFGDDSQRRFIDFKDENGNTTFIIVCLRGYEELVELFISFGADVDARNGWFTPLTAACRDGHLGTVESLLEKGQLGRTALFIACEEGNTKIVKLLLDNNADTCKYDCEGRTPLHAARIAGNDNIVNMLTQHNSNVNIHKTWQTPDNTRNMLKLGWTPLYEACTRGDIKTIRSLIENNANVNMPNINGKTPLVAACQQGHGQLIDMLLNEGAGICQALITAVKYNYDSVVKLLVCKGVDRGYNKDNVLGWKSLMTVAFKNLLQDGTDFKKEYENGYSPMIIADIAGNDNLSHFLQNKDCKHTRRQRTSDFHKKGGVVYVANIGNDDGECSITHDEYRYLFRAYKGADRNVNSVCRFGQTALYAACIGGSYTLVKLLIGRGAIFDYRNVGKLIDLGVNFDLSNRDGVTPLISCLLKNREILNYSQYTLIKLIQKKANINMVD</sequence>
<feature type="repeat" description="ANK" evidence="3">
    <location>
        <begin position="168"/>
        <end position="200"/>
    </location>
</feature>
<dbReference type="SMART" id="SM00248">
    <property type="entry name" value="ANK"/>
    <property type="match status" value="8"/>
</dbReference>
<evidence type="ECO:0000313" key="4">
    <source>
        <dbReference type="EMBL" id="CAG2207444.1"/>
    </source>
</evidence>
<keyword evidence="2 3" id="KW-0040">ANK repeat</keyword>
<dbReference type="InterPro" id="IPR002110">
    <property type="entry name" value="Ankyrin_rpt"/>
</dbReference>
<dbReference type="SUPFAM" id="SSF48403">
    <property type="entry name" value="Ankyrin repeat"/>
    <property type="match status" value="2"/>
</dbReference>
<organism evidence="4 5">
    <name type="scientific">Mytilus edulis</name>
    <name type="common">Blue mussel</name>
    <dbReference type="NCBI Taxonomy" id="6550"/>
    <lineage>
        <taxon>Eukaryota</taxon>
        <taxon>Metazoa</taxon>
        <taxon>Spiralia</taxon>
        <taxon>Lophotrochozoa</taxon>
        <taxon>Mollusca</taxon>
        <taxon>Bivalvia</taxon>
        <taxon>Autobranchia</taxon>
        <taxon>Pteriomorphia</taxon>
        <taxon>Mytilida</taxon>
        <taxon>Mytiloidea</taxon>
        <taxon>Mytilidae</taxon>
        <taxon>Mytilinae</taxon>
        <taxon>Mytilus</taxon>
    </lineage>
</organism>
<gene>
    <name evidence="4" type="ORF">MEDL_21682</name>
</gene>
<dbReference type="PANTHER" id="PTHR24198">
    <property type="entry name" value="ANKYRIN REPEAT AND PROTEIN KINASE DOMAIN-CONTAINING PROTEIN"/>
    <property type="match status" value="1"/>
</dbReference>
<dbReference type="AlphaFoldDB" id="A0A8S3RHF4"/>
<dbReference type="Proteomes" id="UP000683360">
    <property type="component" value="Unassembled WGS sequence"/>
</dbReference>
<evidence type="ECO:0000313" key="5">
    <source>
        <dbReference type="Proteomes" id="UP000683360"/>
    </source>
</evidence>
<name>A0A8S3RHF4_MYTED</name>
<feature type="repeat" description="ANK" evidence="3">
    <location>
        <begin position="201"/>
        <end position="228"/>
    </location>
</feature>
<feature type="repeat" description="ANK" evidence="3">
    <location>
        <begin position="370"/>
        <end position="402"/>
    </location>
</feature>
<dbReference type="PROSITE" id="PS50088">
    <property type="entry name" value="ANK_REPEAT"/>
    <property type="match status" value="6"/>
</dbReference>